<dbReference type="PANTHER" id="PTHR43731">
    <property type="entry name" value="RHOMBOID PROTEASE"/>
    <property type="match status" value="1"/>
</dbReference>
<dbReference type="RefSeq" id="WP_119305325.1">
    <property type="nucleotide sequence ID" value="NZ_AP014608.1"/>
</dbReference>
<feature type="transmembrane region" description="Helical" evidence="7">
    <location>
        <begin position="145"/>
        <end position="167"/>
    </location>
</feature>
<feature type="transmembrane region" description="Helical" evidence="7">
    <location>
        <begin position="179"/>
        <end position="200"/>
    </location>
</feature>
<dbReference type="InterPro" id="IPR050925">
    <property type="entry name" value="Rhomboid_protease_S54"/>
</dbReference>
<feature type="transmembrane region" description="Helical" evidence="7">
    <location>
        <begin position="92"/>
        <end position="118"/>
    </location>
</feature>
<evidence type="ECO:0000256" key="6">
    <source>
        <dbReference type="ARBA" id="ARBA00023136"/>
    </source>
</evidence>
<gene>
    <name evidence="9" type="ORF">STAT_088</name>
</gene>
<dbReference type="AlphaFoldDB" id="A0A224AK75"/>
<dbReference type="EMBL" id="AP014608">
    <property type="protein sequence ID" value="BBA17030.1"/>
    <property type="molecule type" value="Genomic_DNA"/>
</dbReference>
<dbReference type="GO" id="GO:0004252">
    <property type="term" value="F:serine-type endopeptidase activity"/>
    <property type="evidence" value="ECO:0007669"/>
    <property type="project" value="InterPro"/>
</dbReference>
<dbReference type="GO" id="GO:0016020">
    <property type="term" value="C:membrane"/>
    <property type="evidence" value="ECO:0007669"/>
    <property type="project" value="UniProtKB-SubCell"/>
</dbReference>
<evidence type="ECO:0000256" key="4">
    <source>
        <dbReference type="ARBA" id="ARBA00022801"/>
    </source>
</evidence>
<dbReference type="Gene3D" id="1.20.1540.10">
    <property type="entry name" value="Rhomboid-like"/>
    <property type="match status" value="1"/>
</dbReference>
<dbReference type="InterPro" id="IPR035952">
    <property type="entry name" value="Rhomboid-like_sf"/>
</dbReference>
<organism evidence="9 10">
    <name type="scientific">Blattabacterium cuenoti STAT</name>
    <dbReference type="NCBI Taxonomy" id="1457030"/>
    <lineage>
        <taxon>Bacteria</taxon>
        <taxon>Pseudomonadati</taxon>
        <taxon>Bacteroidota</taxon>
        <taxon>Flavobacteriia</taxon>
        <taxon>Flavobacteriales</taxon>
        <taxon>Blattabacteriaceae</taxon>
        <taxon>Blattabacterium</taxon>
    </lineage>
</organism>
<evidence type="ECO:0000256" key="7">
    <source>
        <dbReference type="SAM" id="Phobius"/>
    </source>
</evidence>
<evidence type="ECO:0000256" key="1">
    <source>
        <dbReference type="ARBA" id="ARBA00004141"/>
    </source>
</evidence>
<keyword evidence="6 7" id="KW-0472">Membrane</keyword>
<protein>
    <submittedName>
        <fullName evidence="9">Transmembrane rhomboid family protein</fullName>
    </submittedName>
</protein>
<evidence type="ECO:0000313" key="10">
    <source>
        <dbReference type="Proteomes" id="UP000263619"/>
    </source>
</evidence>
<keyword evidence="4" id="KW-0378">Hydrolase</keyword>
<dbReference type="SUPFAM" id="SSF144091">
    <property type="entry name" value="Rhomboid-like"/>
    <property type="match status" value="1"/>
</dbReference>
<dbReference type="PANTHER" id="PTHR43731:SF14">
    <property type="entry name" value="PRESENILIN-ASSOCIATED RHOMBOID-LIKE PROTEIN, MITOCHONDRIAL"/>
    <property type="match status" value="1"/>
</dbReference>
<evidence type="ECO:0000259" key="8">
    <source>
        <dbReference type="Pfam" id="PF01694"/>
    </source>
</evidence>
<dbReference type="Pfam" id="PF01694">
    <property type="entry name" value="Rhomboid"/>
    <property type="match status" value="1"/>
</dbReference>
<comment type="subcellular location">
    <subcellularLocation>
        <location evidence="1">Membrane</location>
        <topology evidence="1">Multi-pass membrane protein</topology>
    </subcellularLocation>
</comment>
<keyword evidence="10" id="KW-1185">Reference proteome</keyword>
<keyword evidence="3 7" id="KW-0812">Transmembrane</keyword>
<comment type="similarity">
    <text evidence="2">Belongs to the peptidase S54 family.</text>
</comment>
<sequence length="234" mass="26888">MNFCKNFNSDAVKHLISINILVYTATFVFSQYKIDSLLSLYHPLDERFELYQIFTHMFVHSKRLFLHIIFNMLALFMFGGQIETLLGVKKFIIIYFLSGVLAALFQIIFNTGVLYYFVKTLDFSQAYKILDYLNEEQKMNLYSSMYSPMMGSSGAVSGILGVFAKFFPNHKIFILPFPFPIAVRKALVIFIFGSFISSIFNLAPGVAHFAHIGGVLSGYFIGSFFMRNKKNIFY</sequence>
<keyword evidence="5 7" id="KW-1133">Transmembrane helix</keyword>
<evidence type="ECO:0000256" key="3">
    <source>
        <dbReference type="ARBA" id="ARBA00022692"/>
    </source>
</evidence>
<feature type="transmembrane region" description="Helical" evidence="7">
    <location>
        <begin position="12"/>
        <end position="32"/>
    </location>
</feature>
<dbReference type="Proteomes" id="UP000263619">
    <property type="component" value="Chromosome"/>
</dbReference>
<name>A0A224AK75_9FLAO</name>
<feature type="transmembrane region" description="Helical" evidence="7">
    <location>
        <begin position="206"/>
        <end position="226"/>
    </location>
</feature>
<dbReference type="OrthoDB" id="9807874at2"/>
<proteinExistence type="inferred from homology"/>
<accession>A0A224AK75</accession>
<evidence type="ECO:0000313" key="9">
    <source>
        <dbReference type="EMBL" id="BBA17030.1"/>
    </source>
</evidence>
<evidence type="ECO:0000256" key="5">
    <source>
        <dbReference type="ARBA" id="ARBA00022989"/>
    </source>
</evidence>
<feature type="domain" description="Peptidase S54 rhomboid" evidence="8">
    <location>
        <begin position="48"/>
        <end position="227"/>
    </location>
</feature>
<reference evidence="9 10" key="1">
    <citation type="submission" date="2014-06" db="EMBL/GenBank/DDBJ databases">
        <title>Genome sequence of the intracellular symbiont Blattabacterium cuenoti, strain STAT from the wood feeding cockroach Salganea taiwanensis taiwanensis.</title>
        <authorList>
            <person name="Kinjo Y."/>
            <person name="Ohkuma M."/>
            <person name="Tokuda G."/>
        </authorList>
    </citation>
    <scope>NUCLEOTIDE SEQUENCE [LARGE SCALE GENOMIC DNA]</scope>
    <source>
        <strain evidence="9 10">STAT</strain>
    </source>
</reference>
<dbReference type="InterPro" id="IPR022764">
    <property type="entry name" value="Peptidase_S54_rhomboid_dom"/>
</dbReference>
<feature type="transmembrane region" description="Helical" evidence="7">
    <location>
        <begin position="64"/>
        <end position="80"/>
    </location>
</feature>
<evidence type="ECO:0000256" key="2">
    <source>
        <dbReference type="ARBA" id="ARBA00009045"/>
    </source>
</evidence>